<dbReference type="Pfam" id="PF20054">
    <property type="entry name" value="Tc-38"/>
    <property type="match status" value="1"/>
</dbReference>
<organism evidence="3 4">
    <name type="scientific">Gilliamella apicola</name>
    <dbReference type="NCBI Taxonomy" id="1196095"/>
    <lineage>
        <taxon>Bacteria</taxon>
        <taxon>Pseudomonadati</taxon>
        <taxon>Pseudomonadota</taxon>
        <taxon>Gammaproteobacteria</taxon>
        <taxon>Orbales</taxon>
        <taxon>Orbaceae</taxon>
        <taxon>Gilliamella</taxon>
    </lineage>
</organism>
<evidence type="ECO:0000259" key="1">
    <source>
        <dbReference type="Pfam" id="PF18818"/>
    </source>
</evidence>
<dbReference type="EMBL" id="QGLP01000005">
    <property type="protein sequence ID" value="PXZ03970.1"/>
    <property type="molecule type" value="Genomic_DNA"/>
</dbReference>
<dbReference type="Pfam" id="PF18818">
    <property type="entry name" value="MPTase-PolyVal"/>
    <property type="match status" value="1"/>
</dbReference>
<evidence type="ECO:0000259" key="2">
    <source>
        <dbReference type="Pfam" id="PF20054"/>
    </source>
</evidence>
<evidence type="ECO:0000313" key="4">
    <source>
        <dbReference type="Proteomes" id="UP000247483"/>
    </source>
</evidence>
<dbReference type="InterPro" id="IPR045399">
    <property type="entry name" value="Tc-38"/>
</dbReference>
<dbReference type="AlphaFoldDB" id="A0A2V4DTF3"/>
<feature type="domain" description="Trypanosoma Tc-38 (p38) protein" evidence="2">
    <location>
        <begin position="47"/>
        <end position="106"/>
    </location>
</feature>
<dbReference type="Proteomes" id="UP000247483">
    <property type="component" value="Unassembled WGS sequence"/>
</dbReference>
<evidence type="ECO:0000313" key="3">
    <source>
        <dbReference type="EMBL" id="PXZ03970.1"/>
    </source>
</evidence>
<dbReference type="RefSeq" id="WP_110423346.1">
    <property type="nucleotide sequence ID" value="NZ_QGLP01000005.1"/>
</dbReference>
<sequence length="219" mass="25353">MNEVDELYEKIQLADESLPTPNFNQTNVNYPKNPYTNEIYEANDLYIYGHRRGFNETCWLTEEEIKAKGLQLKPDEIANFIESDLYQNDTHYRNVKFYNVEQLDKASFDTLPIDVKPTPSWVRNDAAEEVMKAQKITILHNSCSSPRYNPLNHSIHMPHPSQYDTAEGYYNDLFHEFGHSTAKQLNRTPTTLAETVVFARKEALVAELTAIKLCALFKI</sequence>
<dbReference type="InterPro" id="IPR041459">
    <property type="entry name" value="MPTase-PolyVal"/>
</dbReference>
<comment type="caution">
    <text evidence="3">The sequence shown here is derived from an EMBL/GenBank/DDBJ whole genome shotgun (WGS) entry which is preliminary data.</text>
</comment>
<protein>
    <submittedName>
        <fullName evidence="3">Uncharacterized protein</fullName>
    </submittedName>
</protein>
<reference evidence="3 4" key="1">
    <citation type="submission" date="2018-05" db="EMBL/GenBank/DDBJ databases">
        <title>Reference genomes for bee gut microbiota database.</title>
        <authorList>
            <person name="Ellegaard K.M."/>
        </authorList>
    </citation>
    <scope>NUCLEOTIDE SEQUENCE [LARGE SCALE GENOMIC DNA]</scope>
    <source>
        <strain evidence="3 4">ESL0177</strain>
    </source>
</reference>
<proteinExistence type="predicted"/>
<name>A0A2V4DTF3_9GAMM</name>
<accession>A0A2V4DTF3</accession>
<feature type="domain" description="Polyvalent protein metallopeptidase" evidence="1">
    <location>
        <begin position="126"/>
        <end position="218"/>
    </location>
</feature>
<gene>
    <name evidence="3" type="ORF">DKK79_06215</name>
</gene>